<evidence type="ECO:0000313" key="4">
    <source>
        <dbReference type="EMBL" id="OEK05778.1"/>
    </source>
</evidence>
<keyword evidence="5" id="KW-1185">Reference proteome</keyword>
<dbReference type="RefSeq" id="WP_069834696.1">
    <property type="nucleotide sequence ID" value="NZ_MDGQ01000004.1"/>
</dbReference>
<sequence>MNLVRRNSDWTSPLTIDRFFDRFLNESTDQTTASFTPRVDIAESDKAFEIQLAVPGLDKKDINIDLRDGLLTISGERKFVKEDKERNFYAVQTQYGTFKKSFQLPDSVEESKIEASYNNGILNVVVPKDESKRIVSKITVK</sequence>
<dbReference type="SUPFAM" id="SSF49764">
    <property type="entry name" value="HSP20-like chaperones"/>
    <property type="match status" value="1"/>
</dbReference>
<evidence type="ECO:0000256" key="2">
    <source>
        <dbReference type="RuleBase" id="RU003616"/>
    </source>
</evidence>
<accession>A0A1E5T316</accession>
<dbReference type="PROSITE" id="PS01031">
    <property type="entry name" value="SHSP"/>
    <property type="match status" value="1"/>
</dbReference>
<dbReference type="Pfam" id="PF00011">
    <property type="entry name" value="HSP20"/>
    <property type="match status" value="1"/>
</dbReference>
<dbReference type="Proteomes" id="UP000095552">
    <property type="component" value="Unassembled WGS sequence"/>
</dbReference>
<dbReference type="InterPro" id="IPR008978">
    <property type="entry name" value="HSP20-like_chaperone"/>
</dbReference>
<dbReference type="EMBL" id="MDGQ01000004">
    <property type="protein sequence ID" value="OEK05778.1"/>
    <property type="molecule type" value="Genomic_DNA"/>
</dbReference>
<dbReference type="OrthoDB" id="9814487at2"/>
<dbReference type="CDD" id="cd06464">
    <property type="entry name" value="ACD_sHsps-like"/>
    <property type="match status" value="1"/>
</dbReference>
<evidence type="ECO:0000259" key="3">
    <source>
        <dbReference type="PROSITE" id="PS01031"/>
    </source>
</evidence>
<dbReference type="InterPro" id="IPR031107">
    <property type="entry name" value="Small_HSP"/>
</dbReference>
<reference evidence="4 5" key="1">
    <citation type="submission" date="2016-08" db="EMBL/GenBank/DDBJ databases">
        <title>Draft genome of Fabibacter sp. strain SK-8.</title>
        <authorList>
            <person name="Wong S.-K."/>
            <person name="Hamasaki K."/>
            <person name="Yoshizawa S."/>
        </authorList>
    </citation>
    <scope>NUCLEOTIDE SEQUENCE [LARGE SCALE GENOMIC DNA]</scope>
    <source>
        <strain evidence="4 5">SK-8</strain>
    </source>
</reference>
<gene>
    <name evidence="4" type="ORF">BFP71_06565</name>
</gene>
<dbReference type="AlphaFoldDB" id="A0A1E5T316"/>
<dbReference type="Gene3D" id="2.60.40.790">
    <property type="match status" value="1"/>
</dbReference>
<protein>
    <recommendedName>
        <fullName evidence="3">SHSP domain-containing protein</fullName>
    </recommendedName>
</protein>
<name>A0A1E5T316_9BACT</name>
<comment type="similarity">
    <text evidence="1 2">Belongs to the small heat shock protein (HSP20) family.</text>
</comment>
<dbReference type="STRING" id="1563681.BFP71_06565"/>
<evidence type="ECO:0000313" key="5">
    <source>
        <dbReference type="Proteomes" id="UP000095552"/>
    </source>
</evidence>
<organism evidence="4 5">
    <name type="scientific">Roseivirga misakiensis</name>
    <dbReference type="NCBI Taxonomy" id="1563681"/>
    <lineage>
        <taxon>Bacteria</taxon>
        <taxon>Pseudomonadati</taxon>
        <taxon>Bacteroidota</taxon>
        <taxon>Cytophagia</taxon>
        <taxon>Cytophagales</taxon>
        <taxon>Roseivirgaceae</taxon>
        <taxon>Roseivirga</taxon>
    </lineage>
</organism>
<proteinExistence type="inferred from homology"/>
<evidence type="ECO:0000256" key="1">
    <source>
        <dbReference type="PROSITE-ProRule" id="PRU00285"/>
    </source>
</evidence>
<dbReference type="InterPro" id="IPR002068">
    <property type="entry name" value="A-crystallin/Hsp20_dom"/>
</dbReference>
<comment type="caution">
    <text evidence="4">The sequence shown here is derived from an EMBL/GenBank/DDBJ whole genome shotgun (WGS) entry which is preliminary data.</text>
</comment>
<dbReference type="PANTHER" id="PTHR11527">
    <property type="entry name" value="HEAT-SHOCK PROTEIN 20 FAMILY MEMBER"/>
    <property type="match status" value="1"/>
</dbReference>
<feature type="domain" description="SHSP" evidence="3">
    <location>
        <begin position="30"/>
        <end position="141"/>
    </location>
</feature>